<dbReference type="EMBL" id="SRLO01009342">
    <property type="protein sequence ID" value="TNN26867.1"/>
    <property type="molecule type" value="Genomic_DNA"/>
</dbReference>
<sequence>MRDNQGRTGELIEQQDEGGEGVTWTPRGYSFSSTGDGGKGPQEYKRDFRFPGLHLYPGTHRCGGSHGDACPGLCACVVPVGR</sequence>
<name>A0A4Z2ED81_9TELE</name>
<dbReference type="Proteomes" id="UP000314294">
    <property type="component" value="Unassembled WGS sequence"/>
</dbReference>
<accession>A0A4Z2ED81</accession>
<evidence type="ECO:0000256" key="1">
    <source>
        <dbReference type="SAM" id="MobiDB-lite"/>
    </source>
</evidence>
<dbReference type="AlphaFoldDB" id="A0A4Z2ED81"/>
<gene>
    <name evidence="2" type="ORF">EYF80_062991</name>
</gene>
<keyword evidence="3" id="KW-1185">Reference proteome</keyword>
<evidence type="ECO:0000313" key="2">
    <source>
        <dbReference type="EMBL" id="TNN26867.1"/>
    </source>
</evidence>
<reference evidence="2 3" key="1">
    <citation type="submission" date="2019-03" db="EMBL/GenBank/DDBJ databases">
        <title>First draft genome of Liparis tanakae, snailfish: a comprehensive survey of snailfish specific genes.</title>
        <authorList>
            <person name="Kim W."/>
            <person name="Song I."/>
            <person name="Jeong J.-H."/>
            <person name="Kim D."/>
            <person name="Kim S."/>
            <person name="Ryu S."/>
            <person name="Song J.Y."/>
            <person name="Lee S.K."/>
        </authorList>
    </citation>
    <scope>NUCLEOTIDE SEQUENCE [LARGE SCALE GENOMIC DNA]</scope>
    <source>
        <tissue evidence="2">Muscle</tissue>
    </source>
</reference>
<feature type="region of interest" description="Disordered" evidence="1">
    <location>
        <begin position="1"/>
        <end position="44"/>
    </location>
</feature>
<evidence type="ECO:0000313" key="3">
    <source>
        <dbReference type="Proteomes" id="UP000314294"/>
    </source>
</evidence>
<organism evidence="2 3">
    <name type="scientific">Liparis tanakae</name>
    <name type="common">Tanaka's snailfish</name>
    <dbReference type="NCBI Taxonomy" id="230148"/>
    <lineage>
        <taxon>Eukaryota</taxon>
        <taxon>Metazoa</taxon>
        <taxon>Chordata</taxon>
        <taxon>Craniata</taxon>
        <taxon>Vertebrata</taxon>
        <taxon>Euteleostomi</taxon>
        <taxon>Actinopterygii</taxon>
        <taxon>Neopterygii</taxon>
        <taxon>Teleostei</taxon>
        <taxon>Neoteleostei</taxon>
        <taxon>Acanthomorphata</taxon>
        <taxon>Eupercaria</taxon>
        <taxon>Perciformes</taxon>
        <taxon>Cottioidei</taxon>
        <taxon>Cottales</taxon>
        <taxon>Liparidae</taxon>
        <taxon>Liparis</taxon>
    </lineage>
</organism>
<comment type="caution">
    <text evidence="2">The sequence shown here is derived from an EMBL/GenBank/DDBJ whole genome shotgun (WGS) entry which is preliminary data.</text>
</comment>
<proteinExistence type="predicted"/>
<protein>
    <submittedName>
        <fullName evidence="2">Uncharacterized protein</fullName>
    </submittedName>
</protein>